<comment type="caution">
    <text evidence="1">The sequence shown here is derived from an EMBL/GenBank/DDBJ whole genome shotgun (WGS) entry which is preliminary data.</text>
</comment>
<proteinExistence type="predicted"/>
<dbReference type="Proteomes" id="UP001649381">
    <property type="component" value="Unassembled WGS sequence"/>
</dbReference>
<gene>
    <name evidence="1" type="ORF">L2716_07115</name>
</gene>
<keyword evidence="2" id="KW-1185">Reference proteome</keyword>
<evidence type="ECO:0000313" key="2">
    <source>
        <dbReference type="Proteomes" id="UP001649381"/>
    </source>
</evidence>
<sequence length="122" mass="13638">MNKSKEANIPFICYEGKLIVIDGEYKLTSTEVEFANESITIINNGVLDLASNVEPKELYNKIKDIHNFGVINSNDKQSGVIQSKMKTNKGIVGNAEIDDEEDLIDNDQSNQNVIANMNYLKL</sequence>
<dbReference type="EMBL" id="JAKIJS010000001">
    <property type="protein sequence ID" value="MCF6137494.1"/>
    <property type="molecule type" value="Genomic_DNA"/>
</dbReference>
<organism evidence="1 2">
    <name type="scientific">Pseudalkalibacillus berkeleyi</name>
    <dbReference type="NCBI Taxonomy" id="1069813"/>
    <lineage>
        <taxon>Bacteria</taxon>
        <taxon>Bacillati</taxon>
        <taxon>Bacillota</taxon>
        <taxon>Bacilli</taxon>
        <taxon>Bacillales</taxon>
        <taxon>Fictibacillaceae</taxon>
        <taxon>Pseudalkalibacillus</taxon>
    </lineage>
</organism>
<name>A0ABS9GXJ2_9BACL</name>
<evidence type="ECO:0000313" key="1">
    <source>
        <dbReference type="EMBL" id="MCF6137494.1"/>
    </source>
</evidence>
<protein>
    <submittedName>
        <fullName evidence="1">Uncharacterized protein</fullName>
    </submittedName>
</protein>
<accession>A0ABS9GXJ2</accession>
<dbReference type="RefSeq" id="WP_236333140.1">
    <property type="nucleotide sequence ID" value="NZ_JAKIJS010000001.1"/>
</dbReference>
<reference evidence="1 2" key="1">
    <citation type="submission" date="2022-01" db="EMBL/GenBank/DDBJ databases">
        <title>Alkalihalobacillus sp. EGI L200015, a novel bacterium isolated from a salt lake sediment.</title>
        <authorList>
            <person name="Gao L."/>
            <person name="Fang B.-Z."/>
            <person name="Li W.-J."/>
        </authorList>
    </citation>
    <scope>NUCLEOTIDE SEQUENCE [LARGE SCALE GENOMIC DNA]</scope>
    <source>
        <strain evidence="1 2">KCTC 12718</strain>
    </source>
</reference>